<evidence type="ECO:0000256" key="3">
    <source>
        <dbReference type="ARBA" id="ARBA00010385"/>
    </source>
</evidence>
<evidence type="ECO:0000256" key="1">
    <source>
        <dbReference type="ARBA" id="ARBA00001946"/>
    </source>
</evidence>
<dbReference type="FunFam" id="3.40.50.1760:FF:000009">
    <property type="entry name" value="Glutathione synthetase"/>
    <property type="match status" value="1"/>
</dbReference>
<dbReference type="EC" id="6.3.2.3" evidence="4"/>
<evidence type="ECO:0000256" key="10">
    <source>
        <dbReference type="ARBA" id="ARBA00022842"/>
    </source>
</evidence>
<comment type="cofactor">
    <cofactor evidence="1">
        <name>Mg(2+)</name>
        <dbReference type="ChEBI" id="CHEBI:18420"/>
    </cofactor>
</comment>
<evidence type="ECO:0000259" key="12">
    <source>
        <dbReference type="Pfam" id="PF03199"/>
    </source>
</evidence>
<organism evidence="13 14">
    <name type="scientific">Leishmania donovani</name>
    <dbReference type="NCBI Taxonomy" id="5661"/>
    <lineage>
        <taxon>Eukaryota</taxon>
        <taxon>Discoba</taxon>
        <taxon>Euglenozoa</taxon>
        <taxon>Kinetoplastea</taxon>
        <taxon>Metakinetoplastina</taxon>
        <taxon>Trypanosomatida</taxon>
        <taxon>Trypanosomatidae</taxon>
        <taxon>Leishmaniinae</taxon>
        <taxon>Leishmania</taxon>
    </lineage>
</organism>
<dbReference type="EMBL" id="RHLC01000026">
    <property type="protein sequence ID" value="TPP46280.1"/>
    <property type="molecule type" value="Genomic_DNA"/>
</dbReference>
<dbReference type="SUPFAM" id="SSF52440">
    <property type="entry name" value="PreATP-grasp domain"/>
    <property type="match status" value="1"/>
</dbReference>
<protein>
    <recommendedName>
        <fullName evidence="4">glutathione synthase</fullName>
        <ecNumber evidence="4">6.3.2.3</ecNumber>
    </recommendedName>
</protein>
<dbReference type="GO" id="GO:0043295">
    <property type="term" value="F:glutathione binding"/>
    <property type="evidence" value="ECO:0007669"/>
    <property type="project" value="TreeGrafter"/>
</dbReference>
<proteinExistence type="inferred from homology"/>
<dbReference type="AlphaFoldDB" id="A0A504XJJ4"/>
<dbReference type="Gene3D" id="3.30.1490.50">
    <property type="match status" value="1"/>
</dbReference>
<dbReference type="GO" id="GO:0005524">
    <property type="term" value="F:ATP binding"/>
    <property type="evidence" value="ECO:0007669"/>
    <property type="project" value="UniProtKB-KW"/>
</dbReference>
<dbReference type="Gene3D" id="3.30.470.20">
    <property type="entry name" value="ATP-grasp fold, B domain"/>
    <property type="match status" value="2"/>
</dbReference>
<dbReference type="VEuPathDB" id="TriTrypDB:LDHU3_14.1240"/>
<evidence type="ECO:0000256" key="4">
    <source>
        <dbReference type="ARBA" id="ARBA00012214"/>
    </source>
</evidence>
<dbReference type="UniPathway" id="UPA00142">
    <property type="reaction ID" value="UER00210"/>
</dbReference>
<keyword evidence="9" id="KW-0067">ATP-binding</keyword>
<dbReference type="Gene3D" id="1.10.1080.10">
    <property type="entry name" value="Glutathione Synthetase, Chain A, domain 3"/>
    <property type="match status" value="2"/>
</dbReference>
<comment type="pathway">
    <text evidence="2">Sulfur metabolism; glutathione biosynthesis; glutathione from L-cysteine and L-glutamate: step 2/2.</text>
</comment>
<reference evidence="14" key="1">
    <citation type="submission" date="2019-02" db="EMBL/GenBank/DDBJ databases">
        <title>FDA dAtabase for Regulatory Grade micrObial Sequences (FDA-ARGOS): Supporting development and validation of Infectious Disease Dx tests.</title>
        <authorList>
            <person name="Duncan R."/>
            <person name="Fisher C."/>
            <person name="Tallon L."/>
            <person name="Sadzewicz L."/>
            <person name="Sengamalay N."/>
            <person name="Ott S."/>
            <person name="Godinez A."/>
            <person name="Nagaraj S."/>
            <person name="Vavikolanu K."/>
            <person name="Nadendla S."/>
            <person name="Aluvathingal J."/>
            <person name="Sichtig H."/>
        </authorList>
    </citation>
    <scope>NUCLEOTIDE SEQUENCE [LARGE SCALE GENOMIC DNA]</scope>
    <source>
        <strain evidence="14">FDAARGOS_361</strain>
    </source>
</reference>
<evidence type="ECO:0000256" key="9">
    <source>
        <dbReference type="ARBA" id="ARBA00022840"/>
    </source>
</evidence>
<dbReference type="InterPro" id="IPR016185">
    <property type="entry name" value="PreATP-grasp_dom_sf"/>
</dbReference>
<dbReference type="GO" id="GO:0005829">
    <property type="term" value="C:cytosol"/>
    <property type="evidence" value="ECO:0007669"/>
    <property type="project" value="TreeGrafter"/>
</dbReference>
<dbReference type="Pfam" id="PF03917">
    <property type="entry name" value="GSH_synth_ATP"/>
    <property type="match status" value="1"/>
</dbReference>
<name>A0A504XJJ4_LEIDO</name>
<dbReference type="GO" id="GO:0004363">
    <property type="term" value="F:glutathione synthase activity"/>
    <property type="evidence" value="ECO:0007669"/>
    <property type="project" value="UniProtKB-EC"/>
</dbReference>
<feature type="compositionally biased region" description="Basic and acidic residues" evidence="11">
    <location>
        <begin position="657"/>
        <end position="674"/>
    </location>
</feature>
<comment type="caution">
    <text evidence="13">The sequence shown here is derived from an EMBL/GenBank/DDBJ whole genome shotgun (WGS) entry which is preliminary data.</text>
</comment>
<evidence type="ECO:0000313" key="13">
    <source>
        <dbReference type="EMBL" id="TPP46280.1"/>
    </source>
</evidence>
<dbReference type="InterPro" id="IPR014042">
    <property type="entry name" value="Glutathione_synthase_a-hlx"/>
</dbReference>
<dbReference type="PANTHER" id="PTHR11130">
    <property type="entry name" value="GLUTATHIONE SYNTHETASE"/>
    <property type="match status" value="1"/>
</dbReference>
<evidence type="ECO:0000256" key="8">
    <source>
        <dbReference type="ARBA" id="ARBA00022741"/>
    </source>
</evidence>
<keyword evidence="5" id="KW-0436">Ligase</keyword>
<evidence type="ECO:0000256" key="7">
    <source>
        <dbReference type="ARBA" id="ARBA00022723"/>
    </source>
</evidence>
<keyword evidence="8" id="KW-0547">Nucleotide-binding</keyword>
<dbReference type="Pfam" id="PF03199">
    <property type="entry name" value="GSH_synthase"/>
    <property type="match status" value="1"/>
</dbReference>
<dbReference type="PANTHER" id="PTHR11130:SF0">
    <property type="entry name" value="GLUTATHIONE SYNTHETASE"/>
    <property type="match status" value="1"/>
</dbReference>
<dbReference type="GO" id="GO:0046872">
    <property type="term" value="F:metal ion binding"/>
    <property type="evidence" value="ECO:0007669"/>
    <property type="project" value="UniProtKB-KW"/>
</dbReference>
<keyword evidence="6" id="KW-0317">Glutathione biosynthesis</keyword>
<accession>A0A504XJJ4</accession>
<dbReference type="Gene3D" id="3.40.50.1760">
    <property type="entry name" value="Glutathione synthase, substrate-binding domain superfamily, eukaryotic"/>
    <property type="match status" value="1"/>
</dbReference>
<evidence type="ECO:0000256" key="11">
    <source>
        <dbReference type="SAM" id="MobiDB-lite"/>
    </source>
</evidence>
<keyword evidence="7" id="KW-0479">Metal-binding</keyword>
<gene>
    <name evidence="13" type="ORF">CGC21_4895</name>
</gene>
<dbReference type="InterPro" id="IPR005615">
    <property type="entry name" value="Glutathione_synthase"/>
</dbReference>
<dbReference type="InterPro" id="IPR004887">
    <property type="entry name" value="GSH_synth_subst-bd"/>
</dbReference>
<dbReference type="VEuPathDB" id="TriTrypDB:LdBPK_140970.1"/>
<dbReference type="Proteomes" id="UP000318447">
    <property type="component" value="Unassembled WGS sequence"/>
</dbReference>
<feature type="region of interest" description="Disordered" evidence="11">
    <location>
        <begin position="650"/>
        <end position="674"/>
    </location>
</feature>
<feature type="domain" description="Glutathione synthase substrate-binding" evidence="12">
    <location>
        <begin position="283"/>
        <end position="406"/>
    </location>
</feature>
<evidence type="ECO:0000313" key="14">
    <source>
        <dbReference type="Proteomes" id="UP000318447"/>
    </source>
</evidence>
<evidence type="ECO:0000256" key="6">
    <source>
        <dbReference type="ARBA" id="ARBA00022684"/>
    </source>
</evidence>
<evidence type="ECO:0000256" key="5">
    <source>
        <dbReference type="ARBA" id="ARBA00022598"/>
    </source>
</evidence>
<evidence type="ECO:0000256" key="2">
    <source>
        <dbReference type="ARBA" id="ARBA00004965"/>
    </source>
</evidence>
<dbReference type="VEuPathDB" id="TriTrypDB:LdCL_140015400"/>
<dbReference type="InterPro" id="IPR014709">
    <property type="entry name" value="Glutathione_synthase_C_euk"/>
</dbReference>
<comment type="similarity">
    <text evidence="3">Belongs to the eukaryotic GSH synthase family.</text>
</comment>
<dbReference type="VEuPathDB" id="TriTrypDB:LdCL_140015300"/>
<dbReference type="VEuPathDB" id="TriTrypDB:LDHU3_14.1220"/>
<dbReference type="InterPro" id="IPR037013">
    <property type="entry name" value="GSH-S_sub-bd_sf"/>
</dbReference>
<dbReference type="SUPFAM" id="SSF56059">
    <property type="entry name" value="Glutathione synthetase ATP-binding domain-like"/>
    <property type="match status" value="1"/>
</dbReference>
<keyword evidence="10" id="KW-0460">Magnesium</keyword>
<sequence>MPATTTTATATTSAAVPKDVLECLPSEEELAAKCLELGLVIHQPHTYEITHPALSLRPFPMKADVLYQLYDRQLLWNEAINRTSRNFEFLRDSMKSTAESDRGFTGRLLSILEKVYMTTPVGAKAPVYQPLMLGILRTDYMSSVDPESGSHLSSAEVAAAVAAGTARQWKNIEINTISCSFAGISPLVQRFHAYLHKFREAFMNVGAAAAVESTKAASYATPSVVATSPRQRESAYVTDEKHNSGVQVSAALAEAVAAWRDAVPYSSFLRQYQQRTGVALKPIVLAVVQENELNTADQYKLLLELLETHGVLSLRRTLAQLHETMQLEHATLCGNKHDCSTETKEDLSEQLQPPFAVVDKKYVVAVAYFRSTYVPKDLPTETAWQTRERIEESNAVKCPSVPYHLMTFKKMQQLMSNVSEVLAPVSFDGDQQKAAALAEHFVPQYSLNKDEYARLATNRQRIDEGKVINDPEHWIADAVLRPERYVLKPQLEGGGNLIAGEPMQRMLRDVTSDDPVYQKIRREYILMRKIDHPVATGVFFQRNRIHVLERNACSEVGIFGVILSSDANGYIINQAAGSLVRTKPADVTDGGVVAGVAALDSIEASHLCDWKARLHNFYASNKRDVFFGFVAFFALATVARAEMMRKGVLERPPPQEVHPKVSREFGKSKHKSGE</sequence>